<evidence type="ECO:0000256" key="16">
    <source>
        <dbReference type="ARBA" id="ARBA00047640"/>
    </source>
</evidence>
<dbReference type="AlphaFoldDB" id="A0A4R3VVG4"/>
<dbReference type="PANTHER" id="PTHR43776">
    <property type="entry name" value="TRANSPORT ATP-BINDING PROTEIN"/>
    <property type="match status" value="1"/>
</dbReference>
<comment type="similarity">
    <text evidence="13">Belongs to the ABC transporter superfamily. Glutathione importer (TC 3.A.1.5.11) family.</text>
</comment>
<feature type="domain" description="ABC transporter" evidence="17">
    <location>
        <begin position="28"/>
        <end position="282"/>
    </location>
</feature>
<dbReference type="PROSITE" id="PS00211">
    <property type="entry name" value="ABC_TRANSPORTER_1"/>
    <property type="match status" value="2"/>
</dbReference>
<evidence type="ECO:0000256" key="15">
    <source>
        <dbReference type="ARBA" id="ARBA00041187"/>
    </source>
</evidence>
<keyword evidence="9 18" id="KW-0067">ATP-binding</keyword>
<comment type="subunit">
    <text evidence="2">The complex is composed of two ATP-binding proteins (GsiA), two transmembrane proteins (GsiC and GsiD) and a solute-binding protein (GsiB).</text>
</comment>
<keyword evidence="10" id="KW-1278">Translocase</keyword>
<dbReference type="Pfam" id="PF08352">
    <property type="entry name" value="oligo_HPY"/>
    <property type="match status" value="2"/>
</dbReference>
<evidence type="ECO:0000256" key="8">
    <source>
        <dbReference type="ARBA" id="ARBA00022801"/>
    </source>
</evidence>
<dbReference type="InterPro" id="IPR050319">
    <property type="entry name" value="ABC_transp_ATP-bind"/>
</dbReference>
<evidence type="ECO:0000256" key="13">
    <source>
        <dbReference type="ARBA" id="ARBA00038416"/>
    </source>
</evidence>
<evidence type="ECO:0000256" key="7">
    <source>
        <dbReference type="ARBA" id="ARBA00022741"/>
    </source>
</evidence>
<dbReference type="EC" id="7.4.2.10" evidence="14"/>
<dbReference type="FunFam" id="3.40.50.300:FF:000016">
    <property type="entry name" value="Oligopeptide ABC transporter ATP-binding component"/>
    <property type="match status" value="2"/>
</dbReference>
<feature type="domain" description="ABC transporter" evidence="17">
    <location>
        <begin position="327"/>
        <end position="577"/>
    </location>
</feature>
<dbReference type="GO" id="GO:0005886">
    <property type="term" value="C:plasma membrane"/>
    <property type="evidence" value="ECO:0007669"/>
    <property type="project" value="UniProtKB-SubCell"/>
</dbReference>
<dbReference type="InterPro" id="IPR013563">
    <property type="entry name" value="Oligopep_ABC_C"/>
</dbReference>
<keyword evidence="19" id="KW-1185">Reference proteome</keyword>
<evidence type="ECO:0000256" key="3">
    <source>
        <dbReference type="ARBA" id="ARBA00022448"/>
    </source>
</evidence>
<keyword evidence="4" id="KW-1003">Cell membrane</keyword>
<comment type="function">
    <text evidence="12">Part of the ABC transporter complex GsiABCD involved in glutathione import. Responsible for energy coupling to the transport system.</text>
</comment>
<keyword evidence="8" id="KW-0378">Hydrolase</keyword>
<comment type="caution">
    <text evidence="18">The sequence shown here is derived from an EMBL/GenBank/DDBJ whole genome shotgun (WGS) entry which is preliminary data.</text>
</comment>
<dbReference type="Gene3D" id="3.40.50.300">
    <property type="entry name" value="P-loop containing nucleotide triphosphate hydrolases"/>
    <property type="match status" value="2"/>
</dbReference>
<evidence type="ECO:0000256" key="12">
    <source>
        <dbReference type="ARBA" id="ARBA00037530"/>
    </source>
</evidence>
<keyword evidence="6" id="KW-0677">Repeat</keyword>
<dbReference type="RefSeq" id="WP_132453354.1">
    <property type="nucleotide sequence ID" value="NZ_JAWIZJ010000001.1"/>
</dbReference>
<dbReference type="PROSITE" id="PS50893">
    <property type="entry name" value="ABC_TRANSPORTER_2"/>
    <property type="match status" value="2"/>
</dbReference>
<protein>
    <recommendedName>
        <fullName evidence="15">Glutathione import ATP-binding protein GsiA</fullName>
        <ecNumber evidence="14">7.4.2.10</ecNumber>
    </recommendedName>
</protein>
<comment type="catalytic activity">
    <reaction evidence="16">
        <text>glutathione(out) + ATP + H2O = glutathione(in) + ADP + phosphate + H(+)</text>
        <dbReference type="Rhea" id="RHEA:29791"/>
        <dbReference type="ChEBI" id="CHEBI:15377"/>
        <dbReference type="ChEBI" id="CHEBI:15378"/>
        <dbReference type="ChEBI" id="CHEBI:30616"/>
        <dbReference type="ChEBI" id="CHEBI:43474"/>
        <dbReference type="ChEBI" id="CHEBI:57925"/>
        <dbReference type="ChEBI" id="CHEBI:456216"/>
        <dbReference type="EC" id="7.4.2.10"/>
    </reaction>
</comment>
<evidence type="ECO:0000313" key="18">
    <source>
        <dbReference type="EMBL" id="TCV09252.1"/>
    </source>
</evidence>
<comment type="subcellular location">
    <subcellularLocation>
        <location evidence="1">Cell inner membrane</location>
        <topology evidence="1">Peripheral membrane protein</topology>
    </subcellularLocation>
</comment>
<dbReference type="GO" id="GO:0016887">
    <property type="term" value="F:ATP hydrolysis activity"/>
    <property type="evidence" value="ECO:0007669"/>
    <property type="project" value="InterPro"/>
</dbReference>
<dbReference type="GO" id="GO:0055085">
    <property type="term" value="P:transmembrane transport"/>
    <property type="evidence" value="ECO:0007669"/>
    <property type="project" value="UniProtKB-ARBA"/>
</dbReference>
<dbReference type="Pfam" id="PF00005">
    <property type="entry name" value="ABC_tran"/>
    <property type="match status" value="2"/>
</dbReference>
<evidence type="ECO:0000256" key="2">
    <source>
        <dbReference type="ARBA" id="ARBA00011469"/>
    </source>
</evidence>
<reference evidence="18 19" key="1">
    <citation type="submission" date="2019-03" db="EMBL/GenBank/DDBJ databases">
        <title>Genomic Encyclopedia of Type Strains, Phase IV (KMG-IV): sequencing the most valuable type-strain genomes for metagenomic binning, comparative biology and taxonomic classification.</title>
        <authorList>
            <person name="Goeker M."/>
        </authorList>
    </citation>
    <scope>NUCLEOTIDE SEQUENCE [LARGE SCALE GENOMIC DNA]</scope>
    <source>
        <strain evidence="18 19">DSM 16730</strain>
    </source>
</reference>
<dbReference type="InterPro" id="IPR027417">
    <property type="entry name" value="P-loop_NTPase"/>
</dbReference>
<keyword evidence="3" id="KW-0813">Transport</keyword>
<evidence type="ECO:0000256" key="10">
    <source>
        <dbReference type="ARBA" id="ARBA00022967"/>
    </source>
</evidence>
<keyword evidence="5" id="KW-0997">Cell inner membrane</keyword>
<evidence type="ECO:0000256" key="9">
    <source>
        <dbReference type="ARBA" id="ARBA00022840"/>
    </source>
</evidence>
<dbReference type="InterPro" id="IPR003593">
    <property type="entry name" value="AAA+_ATPase"/>
</dbReference>
<proteinExistence type="inferred from homology"/>
<evidence type="ECO:0000256" key="5">
    <source>
        <dbReference type="ARBA" id="ARBA00022519"/>
    </source>
</evidence>
<dbReference type="InterPro" id="IPR003439">
    <property type="entry name" value="ABC_transporter-like_ATP-bd"/>
</dbReference>
<accession>A0A4R3VVG4</accession>
<dbReference type="EMBL" id="SMBY01000001">
    <property type="protein sequence ID" value="TCV09252.1"/>
    <property type="molecule type" value="Genomic_DNA"/>
</dbReference>
<dbReference type="NCBIfam" id="NF008453">
    <property type="entry name" value="PRK11308.1"/>
    <property type="match status" value="2"/>
</dbReference>
<dbReference type="Proteomes" id="UP000295433">
    <property type="component" value="Unassembled WGS sequence"/>
</dbReference>
<name>A0A4R3VVG4_9GAMM</name>
<evidence type="ECO:0000256" key="11">
    <source>
        <dbReference type="ARBA" id="ARBA00023136"/>
    </source>
</evidence>
<dbReference type="GO" id="GO:0005524">
    <property type="term" value="F:ATP binding"/>
    <property type="evidence" value="ECO:0007669"/>
    <property type="project" value="UniProtKB-KW"/>
</dbReference>
<evidence type="ECO:0000256" key="6">
    <source>
        <dbReference type="ARBA" id="ARBA00022737"/>
    </source>
</evidence>
<evidence type="ECO:0000256" key="14">
    <source>
        <dbReference type="ARBA" id="ARBA00039050"/>
    </source>
</evidence>
<dbReference type="CDD" id="cd03257">
    <property type="entry name" value="ABC_NikE_OppD_transporters"/>
    <property type="match status" value="2"/>
</dbReference>
<dbReference type="PANTHER" id="PTHR43776:SF15">
    <property type="entry name" value="GLUTATHIONE IMPORT ATP-BINDING PROTEIN GSIA"/>
    <property type="match status" value="1"/>
</dbReference>
<keyword evidence="11" id="KW-0472">Membrane</keyword>
<dbReference type="SMART" id="SM00382">
    <property type="entry name" value="AAA"/>
    <property type="match status" value="2"/>
</dbReference>
<dbReference type="SUPFAM" id="SSF52540">
    <property type="entry name" value="P-loop containing nucleoside triphosphate hydrolases"/>
    <property type="match status" value="2"/>
</dbReference>
<dbReference type="GO" id="GO:0015833">
    <property type="term" value="P:peptide transport"/>
    <property type="evidence" value="ECO:0007669"/>
    <property type="project" value="InterPro"/>
</dbReference>
<evidence type="ECO:0000313" key="19">
    <source>
        <dbReference type="Proteomes" id="UP000295433"/>
    </source>
</evidence>
<dbReference type="NCBIfam" id="NF007739">
    <property type="entry name" value="PRK10419.1"/>
    <property type="match status" value="2"/>
</dbReference>
<dbReference type="InterPro" id="IPR017871">
    <property type="entry name" value="ABC_transporter-like_CS"/>
</dbReference>
<keyword evidence="7" id="KW-0547">Nucleotide-binding</keyword>
<organism evidence="18 19">
    <name type="scientific">Samsonia erythrinae</name>
    <dbReference type="NCBI Taxonomy" id="160434"/>
    <lineage>
        <taxon>Bacteria</taxon>
        <taxon>Pseudomonadati</taxon>
        <taxon>Pseudomonadota</taxon>
        <taxon>Gammaproteobacteria</taxon>
        <taxon>Enterobacterales</taxon>
        <taxon>Pectobacteriaceae</taxon>
        <taxon>Samsonia</taxon>
    </lineage>
</organism>
<evidence type="ECO:0000256" key="4">
    <source>
        <dbReference type="ARBA" id="ARBA00022475"/>
    </source>
</evidence>
<dbReference type="OrthoDB" id="9784450at2"/>
<sequence length="633" mass="70845">MSLTQDRYTSLSPPEPRLMLPEARILDVRDLSVSFEQQGRRTEAVRDLTFHVDRHETLAIVGESGSGKSVTSLALMRLVEQAGGVIQQGEMLFRRRDGQVMDLRQARQRVMRKLRGADLAMVFQEPMTSLNPVFPVGEQIAESIRLHQGMDRRAARAETLRMLDRVRIPEARNVLDRYPHQLSGGMRQRVMIAMALSCKPSLLIADEPTTALDVTIQAQILQLIRVLQHEMSMSVIFITHDMGVVAEMADRVLVMHRGERVEAANVGDIFTAPQHPYTRGLLSAVPRLGAMRGQPFPAAFPLLSQQTAPEADNPTQDTIPAHAAPILQVRNLVTRFPMRSGLLNRVTRQVHAVENVSFDLWPGETLSLVGESGCGKSTTGRALLQLVDSQRGDITFNGQKIHQLKGAALQHLRRDIQLIFQDPYASLDPRLTVGFSIMEPLLVHNICRRQEAEKRVDALLTRVGLSPEAARRYPHEFSGGQRQRVCIARALALNPRVVIADEAVSALDVSIQAQIINLMMELQREFGIAFLFISHDMAVVERISHRVAVMYMGQIVEIGLRQDIFERPQHPYTRKLMSAVPIADPSRRQREQVLLVDEIPSPIRAIGDEPITAPLIQVGERHFVAHHPIAGAY</sequence>
<evidence type="ECO:0000259" key="17">
    <source>
        <dbReference type="PROSITE" id="PS50893"/>
    </source>
</evidence>
<gene>
    <name evidence="18" type="ORF">EDC54_101781</name>
</gene>
<evidence type="ECO:0000256" key="1">
    <source>
        <dbReference type="ARBA" id="ARBA00004417"/>
    </source>
</evidence>